<keyword evidence="1" id="KW-0812">Transmembrane</keyword>
<feature type="domain" description="Serine aminopeptidase S33" evidence="2">
    <location>
        <begin position="68"/>
        <end position="188"/>
    </location>
</feature>
<keyword evidence="1" id="KW-1133">Transmembrane helix</keyword>
<dbReference type="EMBL" id="AFWT01000053">
    <property type="protein sequence ID" value="EGV27902.1"/>
    <property type="molecule type" value="Genomic_DNA"/>
</dbReference>
<protein>
    <submittedName>
        <fullName evidence="3">Dienelactone hydrolase</fullName>
    </submittedName>
</protein>
<dbReference type="STRING" id="765913.ThidrDRAFT_4281"/>
<dbReference type="InterPro" id="IPR050261">
    <property type="entry name" value="FrsA_esterase"/>
</dbReference>
<feature type="transmembrane region" description="Helical" evidence="1">
    <location>
        <begin position="386"/>
        <end position="405"/>
    </location>
</feature>
<dbReference type="SUPFAM" id="SSF53474">
    <property type="entry name" value="alpha/beta-Hydrolases"/>
    <property type="match status" value="1"/>
</dbReference>
<feature type="transmembrane region" description="Helical" evidence="1">
    <location>
        <begin position="313"/>
        <end position="336"/>
    </location>
</feature>
<dbReference type="InterPro" id="IPR022742">
    <property type="entry name" value="Hydrolase_4"/>
</dbReference>
<feature type="transmembrane region" description="Helical" evidence="1">
    <location>
        <begin position="472"/>
        <end position="492"/>
    </location>
</feature>
<comment type="caution">
    <text evidence="3">The sequence shown here is derived from an EMBL/GenBank/DDBJ whole genome shotgun (WGS) entry which is preliminary data.</text>
</comment>
<evidence type="ECO:0000313" key="3">
    <source>
        <dbReference type="EMBL" id="EGV27902.1"/>
    </source>
</evidence>
<gene>
    <name evidence="3" type="ORF">ThidrDRAFT_4281</name>
</gene>
<evidence type="ECO:0000313" key="4">
    <source>
        <dbReference type="Proteomes" id="UP000004200"/>
    </source>
</evidence>
<dbReference type="Pfam" id="PF12146">
    <property type="entry name" value="Hydrolase_4"/>
    <property type="match status" value="1"/>
</dbReference>
<name>G2E7L8_9GAMM</name>
<dbReference type="PANTHER" id="PTHR22946">
    <property type="entry name" value="DIENELACTONE HYDROLASE DOMAIN-CONTAINING PROTEIN-RELATED"/>
    <property type="match status" value="1"/>
</dbReference>
<reference evidence="3 4" key="1">
    <citation type="submission" date="2011-06" db="EMBL/GenBank/DDBJ databases">
        <title>The draft genome of Thiorhodococcus drewsii AZ1.</title>
        <authorList>
            <consortium name="US DOE Joint Genome Institute (JGI-PGF)"/>
            <person name="Lucas S."/>
            <person name="Han J."/>
            <person name="Lapidus A."/>
            <person name="Cheng J.-F."/>
            <person name="Goodwin L."/>
            <person name="Pitluck S."/>
            <person name="Peters L."/>
            <person name="Land M.L."/>
            <person name="Hauser L."/>
            <person name="Vogl K."/>
            <person name="Liu Z."/>
            <person name="Imhoff J."/>
            <person name="Thiel V."/>
            <person name="Frigaard N.-U."/>
            <person name="Bryant D.A."/>
            <person name="Woyke T.J."/>
        </authorList>
    </citation>
    <scope>NUCLEOTIDE SEQUENCE [LARGE SCALE GENOMIC DNA]</scope>
    <source>
        <strain evidence="3 4">AZ1</strain>
    </source>
</reference>
<keyword evidence="1" id="KW-0472">Membrane</keyword>
<dbReference type="InterPro" id="IPR029058">
    <property type="entry name" value="AB_hydrolase_fold"/>
</dbReference>
<keyword evidence="3" id="KW-0378">Hydrolase</keyword>
<dbReference type="PATRIC" id="fig|765913.3.peg.4355"/>
<dbReference type="eggNOG" id="COG1073">
    <property type="taxonomic scope" value="Bacteria"/>
</dbReference>
<dbReference type="GO" id="GO:0016787">
    <property type="term" value="F:hydrolase activity"/>
    <property type="evidence" value="ECO:0007669"/>
    <property type="project" value="UniProtKB-KW"/>
</dbReference>
<evidence type="ECO:0000256" key="1">
    <source>
        <dbReference type="SAM" id="Phobius"/>
    </source>
</evidence>
<proteinExistence type="predicted"/>
<dbReference type="Gene3D" id="3.40.50.1820">
    <property type="entry name" value="alpha/beta hydrolase"/>
    <property type="match status" value="1"/>
</dbReference>
<accession>G2E7L8</accession>
<keyword evidence="4" id="KW-1185">Reference proteome</keyword>
<feature type="transmembrane region" description="Helical" evidence="1">
    <location>
        <begin position="282"/>
        <end position="301"/>
    </location>
</feature>
<dbReference type="AlphaFoldDB" id="G2E7L8"/>
<evidence type="ECO:0000259" key="2">
    <source>
        <dbReference type="Pfam" id="PF12146"/>
    </source>
</evidence>
<feature type="transmembrane region" description="Helical" evidence="1">
    <location>
        <begin position="504"/>
        <end position="525"/>
    </location>
</feature>
<feature type="transmembrane region" description="Helical" evidence="1">
    <location>
        <begin position="417"/>
        <end position="435"/>
    </location>
</feature>
<feature type="transmembrane region" description="Helical" evidence="1">
    <location>
        <begin position="447"/>
        <end position="466"/>
    </location>
</feature>
<feature type="transmembrane region" description="Helical" evidence="1">
    <location>
        <begin position="20"/>
        <end position="40"/>
    </location>
</feature>
<sequence length="527" mass="56654">MVMSRSISSIIPVCRGRCWLVVAVALAALLAIGVALWHLVGEADGVSVDRVWSGPVPLTLYRPVSGGPAPAVVIAHGFAGSQTLMRSYALTLARNGYLAVTFDFPGHGRNAQPFVSGLMDREKRLRILGGALESVIDVALQQPEADGRLALLGHSMAGDPLVDYTERHRGKVGALVLLSPYISDETPTEALPDLLLAYGELEPEMLHDQGRKILAGAVGHAIEPGVTYGDPALGDARRMLIAEGVEHIGILYSRDAERAALDWLDRSFGWRGDGFVAEPGRWIGLLFLGILVLAWPLARLLPRIAPRPLGAGLAWRDLLPVAVAPAILTPLILWPLPKHVLPILIGDYLVLHFAVYGMLTWFGLWLIRRRRGASAAESVRIDRQRLVIAILAATAYALLAFAIPADRFVTTLLPGSARLPFVFAMLVGTLLYFSADEWVTRGVGSASGAYAATKVLFLLSLVLAVALNLSELFFLIIIVPAILVFFLVYGLLSRWTYARTGHPMVGAVANAVAFASATAVTFPLVGA</sequence>
<dbReference type="Proteomes" id="UP000004200">
    <property type="component" value="Unassembled WGS sequence"/>
</dbReference>
<organism evidence="3 4">
    <name type="scientific">Thiorhodococcus drewsii AZ1</name>
    <dbReference type="NCBI Taxonomy" id="765913"/>
    <lineage>
        <taxon>Bacteria</taxon>
        <taxon>Pseudomonadati</taxon>
        <taxon>Pseudomonadota</taxon>
        <taxon>Gammaproteobacteria</taxon>
        <taxon>Chromatiales</taxon>
        <taxon>Chromatiaceae</taxon>
        <taxon>Thiorhodococcus</taxon>
    </lineage>
</organism>
<feature type="transmembrane region" description="Helical" evidence="1">
    <location>
        <begin position="348"/>
        <end position="366"/>
    </location>
</feature>